<feature type="domain" description="Alpha-L-rhamnosidase C-terminal" evidence="4">
    <location>
        <begin position="946"/>
        <end position="1012"/>
    </location>
</feature>
<dbReference type="InterPro" id="IPR012341">
    <property type="entry name" value="6hp_glycosidase-like_sf"/>
</dbReference>
<evidence type="ECO:0000313" key="6">
    <source>
        <dbReference type="Proteomes" id="UP000073492"/>
    </source>
</evidence>
<dbReference type="PANTHER" id="PTHR34987:SF6">
    <property type="entry name" value="ALPHA-L-RHAMNOSIDASE SIX-HAIRPIN GLYCOSIDASE DOMAIN-CONTAINING PROTEIN"/>
    <property type="match status" value="1"/>
</dbReference>
<name>A0A139I0Z6_9PEZI</name>
<comment type="caution">
    <text evidence="5">The sequence shown here is derived from an EMBL/GenBank/DDBJ whole genome shotgun (WGS) entry which is preliminary data.</text>
</comment>
<dbReference type="GO" id="GO:0005975">
    <property type="term" value="P:carbohydrate metabolic process"/>
    <property type="evidence" value="ECO:0007669"/>
    <property type="project" value="InterPro"/>
</dbReference>
<dbReference type="PANTHER" id="PTHR34987">
    <property type="entry name" value="C, PUTATIVE (AFU_ORTHOLOGUE AFUA_3G02880)-RELATED"/>
    <property type="match status" value="1"/>
</dbReference>
<protein>
    <recommendedName>
        <fullName evidence="7">Alpha-L-rhamnosidase six-hairpin glycosidase domain-containing protein</fullName>
    </recommendedName>
</protein>
<reference evidence="5 6" key="1">
    <citation type="submission" date="2015-07" db="EMBL/GenBank/DDBJ databases">
        <title>Comparative genomics of the Sigatoka disease complex on banana suggests a link between parallel evolutionary changes in Pseudocercospora fijiensis and Pseudocercospora eumusae and increased virulence on the banana host.</title>
        <authorList>
            <person name="Chang T.-C."/>
            <person name="Salvucci A."/>
            <person name="Crous P.W."/>
            <person name="Stergiopoulos I."/>
        </authorList>
    </citation>
    <scope>NUCLEOTIDE SEQUENCE [LARGE SCALE GENOMIC DNA]</scope>
    <source>
        <strain evidence="5 6">CBS 116634</strain>
    </source>
</reference>
<accession>A0A139I0Z6</accession>
<evidence type="ECO:0000259" key="3">
    <source>
        <dbReference type="Pfam" id="PF17389"/>
    </source>
</evidence>
<dbReference type="InterPro" id="IPR035398">
    <property type="entry name" value="Bac_rhamnosid_C"/>
</dbReference>
<evidence type="ECO:0000259" key="2">
    <source>
        <dbReference type="Pfam" id="PF12697"/>
    </source>
</evidence>
<dbReference type="Gene3D" id="1.50.10.10">
    <property type="match status" value="1"/>
</dbReference>
<dbReference type="GO" id="GO:0003824">
    <property type="term" value="F:catalytic activity"/>
    <property type="evidence" value="ECO:0007669"/>
    <property type="project" value="UniProtKB-ARBA"/>
</dbReference>
<feature type="region of interest" description="Disordered" evidence="1">
    <location>
        <begin position="1020"/>
        <end position="1039"/>
    </location>
</feature>
<organism evidence="5 6">
    <name type="scientific">Pseudocercospora musae</name>
    <dbReference type="NCBI Taxonomy" id="113226"/>
    <lineage>
        <taxon>Eukaryota</taxon>
        <taxon>Fungi</taxon>
        <taxon>Dikarya</taxon>
        <taxon>Ascomycota</taxon>
        <taxon>Pezizomycotina</taxon>
        <taxon>Dothideomycetes</taxon>
        <taxon>Dothideomycetidae</taxon>
        <taxon>Mycosphaerellales</taxon>
        <taxon>Mycosphaerellaceae</taxon>
        <taxon>Pseudocercospora</taxon>
    </lineage>
</organism>
<dbReference type="Gene3D" id="3.40.50.1820">
    <property type="entry name" value="alpha/beta hydrolase"/>
    <property type="match status" value="1"/>
</dbReference>
<dbReference type="SUPFAM" id="SSF53474">
    <property type="entry name" value="alpha/beta-Hydrolases"/>
    <property type="match status" value="1"/>
</dbReference>
<dbReference type="InterPro" id="IPR035396">
    <property type="entry name" value="Bac_rhamnosid6H"/>
</dbReference>
<dbReference type="InterPro" id="IPR029058">
    <property type="entry name" value="AB_hydrolase_fold"/>
</dbReference>
<dbReference type="OrthoDB" id="10036721at2759"/>
<dbReference type="AlphaFoldDB" id="A0A139I0Z6"/>
<evidence type="ECO:0008006" key="7">
    <source>
        <dbReference type="Google" id="ProtNLM"/>
    </source>
</evidence>
<evidence type="ECO:0000259" key="4">
    <source>
        <dbReference type="Pfam" id="PF17390"/>
    </source>
</evidence>
<evidence type="ECO:0000256" key="1">
    <source>
        <dbReference type="SAM" id="MobiDB-lite"/>
    </source>
</evidence>
<keyword evidence="6" id="KW-1185">Reference proteome</keyword>
<dbReference type="EMBL" id="LFZO01000470">
    <property type="protein sequence ID" value="KXT08252.1"/>
    <property type="molecule type" value="Genomic_DNA"/>
</dbReference>
<dbReference type="SUPFAM" id="SSF48208">
    <property type="entry name" value="Six-hairpin glycosidases"/>
    <property type="match status" value="1"/>
</dbReference>
<gene>
    <name evidence="5" type="ORF">AC579_8920</name>
</gene>
<proteinExistence type="predicted"/>
<dbReference type="InterPro" id="IPR008928">
    <property type="entry name" value="6-hairpin_glycosidase_sf"/>
</dbReference>
<sequence length="1039" mass="113772">MFSHTNPDTKFTPFTLNTPSGRDVTGIEFVPGSAKSTTKDIKPLIVALHGATCFSGYWDLDAEHTASIAASALGLPFVAIDRPGYVGTDSVVLDGSTYQLATAKWIEDEILPQLWQKYGVPNACSAVCLMCHSLGCCVGITIASLHAKTVNKAQYPLAGLVISGVGRRLRRSASVIDNPAELDMNILPPVLQRDLSEQVPFMLGDPELQLYDQAITSSLASHAGSMTREELHGGIMFMVTEVGAHFIESVQCSVLYGLAEHDHAGYGTQEEARSYAEMFKSSRRVDWFLMRNAPHAIEWSKAGKGWCSHGLGWALEVTADYVIQQQQLVTPRSPVQHRQGYLWDSGRFGQNWTEHDMHTLRSGAREVRATFFAEHSSNRMMKSLLAVILLFQQPCISDTTSHILEEGPTYVFSPASRSLFPESMRGFIGQIGIEMKQNTTILHMSPGSRAVLDFGVEVAGLIAFNYRTNDTQPLSLSFTESSSFIGDISDDTGKVHTQDWDKALNVTVDDGAGFYTMPAGNFRGGFRFLALNARANISVSNITCNIGFAPNMPDLQAYTGYFSTSESYYRQLGQLWAAGAYTVQTNIAPQDTGRWLPQIRPGWAYNASLGVGEGPFLVDGAKRDRAIWPGDLGISGPAAALAFGDAGLLPWRNGLETMIHFQNTSSESYGEFPYAGPDTNSFRNGLQSETYHAWTLITMYDYVMYTGDEAWLDTQWKSVVDGVDFILDRLDPDTGLHNQTQLNDWGRQGAGGYNSALNALDYHALKSLASLNNDTDQASTWLGAASKLKQSYNSFLWDTAACLYFDNTTTTLHPQDGNALALAFNLTMNASRATKLSSALTTNWNEIGPVTPELPDTISPFISGIELLGHFRSGNPDRGLDLLQRLWGYLLTSPLMTASTFAEGISANGSLWYRSASGYSYDPKYTSLSHSWSAAPVQVLIHELVGLKLGKPGGREWVLEPKIGNVADAMARFVTPLGKFEARVSKKANETVLVVEILTPADTKGTVILPGDWTIEIDGRPHDKSIPIEGGSKSMRLQR</sequence>
<evidence type="ECO:0000313" key="5">
    <source>
        <dbReference type="EMBL" id="KXT08252.1"/>
    </source>
</evidence>
<dbReference type="Gene3D" id="2.60.420.10">
    <property type="entry name" value="Maltose phosphorylase, domain 3"/>
    <property type="match status" value="1"/>
</dbReference>
<feature type="domain" description="AB hydrolase-1" evidence="2">
    <location>
        <begin position="45"/>
        <end position="225"/>
    </location>
</feature>
<feature type="domain" description="Alpha-L-rhamnosidase six-hairpin glycosidase" evidence="3">
    <location>
        <begin position="618"/>
        <end position="843"/>
    </location>
</feature>
<dbReference type="Proteomes" id="UP000073492">
    <property type="component" value="Unassembled WGS sequence"/>
</dbReference>
<dbReference type="InterPro" id="IPR000073">
    <property type="entry name" value="AB_hydrolase_1"/>
</dbReference>
<dbReference type="Pfam" id="PF12697">
    <property type="entry name" value="Abhydrolase_6"/>
    <property type="match status" value="1"/>
</dbReference>
<dbReference type="STRING" id="113226.A0A139I0Z6"/>
<dbReference type="Pfam" id="PF17390">
    <property type="entry name" value="Bac_rhamnosid_C"/>
    <property type="match status" value="1"/>
</dbReference>
<dbReference type="Pfam" id="PF17389">
    <property type="entry name" value="Bac_rhamnosid6H"/>
    <property type="match status" value="1"/>
</dbReference>